<dbReference type="RefSeq" id="XP_047762854.1">
    <property type="nucleotide sequence ID" value="XM_047906311.1"/>
</dbReference>
<name>A0A9Q8LKL8_PASFU</name>
<dbReference type="GeneID" id="71987041"/>
<organism evidence="1 2">
    <name type="scientific">Passalora fulva</name>
    <name type="common">Tomato leaf mold</name>
    <name type="synonym">Cladosporium fulvum</name>
    <dbReference type="NCBI Taxonomy" id="5499"/>
    <lineage>
        <taxon>Eukaryota</taxon>
        <taxon>Fungi</taxon>
        <taxon>Dikarya</taxon>
        <taxon>Ascomycota</taxon>
        <taxon>Pezizomycotina</taxon>
        <taxon>Dothideomycetes</taxon>
        <taxon>Dothideomycetidae</taxon>
        <taxon>Mycosphaerellales</taxon>
        <taxon>Mycosphaerellaceae</taxon>
        <taxon>Fulvia</taxon>
    </lineage>
</organism>
<dbReference type="Proteomes" id="UP000756132">
    <property type="component" value="Chromosome 6"/>
</dbReference>
<reference evidence="1" key="2">
    <citation type="journal article" date="2022" name="Microb. Genom.">
        <title>A chromosome-scale genome assembly of the tomato pathogen Cladosporium fulvum reveals a compartmentalized genome architecture and the presence of a dispensable chromosome.</title>
        <authorList>
            <person name="Zaccaron A.Z."/>
            <person name="Chen L.H."/>
            <person name="Samaras A."/>
            <person name="Stergiopoulos I."/>
        </authorList>
    </citation>
    <scope>NUCLEOTIDE SEQUENCE</scope>
    <source>
        <strain evidence="1">Race5_Kim</strain>
    </source>
</reference>
<accession>A0A9Q8LKL8</accession>
<sequence>MTTITNSSKHSYLQTDHAVDPRVEDELPRYARWCRKILADTHGQWTLPAPTLFVFLRSCCRFVRREARLHGTDAALDLINNRPFTAWWTVDSCATLHGLVNIERELLEQARFDQFEKERAAMWIAPSQGRAPFATTEDIARD</sequence>
<dbReference type="AlphaFoldDB" id="A0A9Q8LKL8"/>
<dbReference type="EMBL" id="CP090168">
    <property type="protein sequence ID" value="UJO18488.1"/>
    <property type="molecule type" value="Genomic_DNA"/>
</dbReference>
<reference evidence="1" key="1">
    <citation type="submission" date="2021-12" db="EMBL/GenBank/DDBJ databases">
        <authorList>
            <person name="Zaccaron A."/>
            <person name="Stergiopoulos I."/>
        </authorList>
    </citation>
    <scope>NUCLEOTIDE SEQUENCE</scope>
    <source>
        <strain evidence="1">Race5_Kim</strain>
    </source>
</reference>
<dbReference type="KEGG" id="ffu:CLAFUR5_07163"/>
<evidence type="ECO:0000313" key="1">
    <source>
        <dbReference type="EMBL" id="UJO18488.1"/>
    </source>
</evidence>
<protein>
    <submittedName>
        <fullName evidence="1">Uncharacterized protein</fullName>
    </submittedName>
</protein>
<keyword evidence="2" id="KW-1185">Reference proteome</keyword>
<gene>
    <name evidence="1" type="ORF">CLAFUR5_07163</name>
</gene>
<evidence type="ECO:0000313" key="2">
    <source>
        <dbReference type="Proteomes" id="UP000756132"/>
    </source>
</evidence>
<proteinExistence type="predicted"/>